<protein>
    <recommendedName>
        <fullName evidence="1">S-adenosylmethionine-dependent methyltransferase Rv2258c-like winged HTH domain-containing protein</fullName>
    </recommendedName>
</protein>
<accession>A0A7C3KJM7</accession>
<dbReference type="Gene3D" id="1.10.10.10">
    <property type="entry name" value="Winged helix-like DNA-binding domain superfamily/Winged helix DNA-binding domain"/>
    <property type="match status" value="1"/>
</dbReference>
<organism evidence="2">
    <name type="scientific">Oscillatoriales cyanobacterium SpSt-418</name>
    <dbReference type="NCBI Taxonomy" id="2282169"/>
    <lineage>
        <taxon>Bacteria</taxon>
        <taxon>Bacillati</taxon>
        <taxon>Cyanobacteriota</taxon>
        <taxon>Cyanophyceae</taxon>
        <taxon>Oscillatoriophycideae</taxon>
        <taxon>Oscillatoriales</taxon>
    </lineage>
</organism>
<dbReference type="PANTHER" id="PTHR45128:SF2">
    <property type="entry name" value="METHYLTRANSFERASE DOMAIN-CONTAINING PROTEIN"/>
    <property type="match status" value="1"/>
</dbReference>
<dbReference type="Pfam" id="PF21320">
    <property type="entry name" value="WHD_Rv2258c"/>
    <property type="match status" value="1"/>
</dbReference>
<evidence type="ECO:0000259" key="1">
    <source>
        <dbReference type="Pfam" id="PF21320"/>
    </source>
</evidence>
<dbReference type="SUPFAM" id="SSF46785">
    <property type="entry name" value="Winged helix' DNA-binding domain"/>
    <property type="match status" value="1"/>
</dbReference>
<name>A0A7C3KJM7_9CYAN</name>
<sequence length="170" mass="18646">MTETIDHIGSMRQDLDLAKLEAFAGKVMGDIGGALALLLTYVGDQTGVYQALRNTGRCRLETLAQAAGVDKRYLQEWLGAQAAAGYITFHEADETFSLTPEQALVFAQEGHPACLQGFVQLMVAQFTTHEKAAHVFRSGEGRAWGDHHSCCFCGTDRFFRPGYTEVDPID</sequence>
<reference evidence="2" key="1">
    <citation type="journal article" date="2020" name="mSystems">
        <title>Genome- and Community-Level Interaction Insights into Carbon Utilization and Element Cycling Functions of Hydrothermarchaeota in Hydrothermal Sediment.</title>
        <authorList>
            <person name="Zhou Z."/>
            <person name="Liu Y."/>
            <person name="Xu W."/>
            <person name="Pan J."/>
            <person name="Luo Z.H."/>
            <person name="Li M."/>
        </authorList>
    </citation>
    <scope>NUCLEOTIDE SEQUENCE [LARGE SCALE GENOMIC DNA]</scope>
    <source>
        <strain evidence="2">SpSt-418</strain>
    </source>
</reference>
<dbReference type="InterPro" id="IPR048711">
    <property type="entry name" value="WHD_Rv2258c"/>
</dbReference>
<evidence type="ECO:0000313" key="2">
    <source>
        <dbReference type="EMBL" id="HFN01592.1"/>
    </source>
</evidence>
<dbReference type="InterPro" id="IPR036388">
    <property type="entry name" value="WH-like_DNA-bd_sf"/>
</dbReference>
<dbReference type="InterPro" id="IPR053173">
    <property type="entry name" value="SAM-binding_MTase"/>
</dbReference>
<proteinExistence type="predicted"/>
<feature type="domain" description="S-adenosylmethionine-dependent methyltransferase Rv2258c-like winged HTH" evidence="1">
    <location>
        <begin position="34"/>
        <end position="106"/>
    </location>
</feature>
<comment type="caution">
    <text evidence="2">The sequence shown here is derived from an EMBL/GenBank/DDBJ whole genome shotgun (WGS) entry which is preliminary data.</text>
</comment>
<dbReference type="EMBL" id="DSRU01000425">
    <property type="protein sequence ID" value="HFN01592.1"/>
    <property type="molecule type" value="Genomic_DNA"/>
</dbReference>
<dbReference type="InterPro" id="IPR036390">
    <property type="entry name" value="WH_DNA-bd_sf"/>
</dbReference>
<gene>
    <name evidence="2" type="ORF">ENR64_28390</name>
</gene>
<dbReference type="PANTHER" id="PTHR45128">
    <property type="entry name" value="METHYLTRANSFERASE TYPE 11"/>
    <property type="match status" value="1"/>
</dbReference>
<dbReference type="AlphaFoldDB" id="A0A7C3KJM7"/>